<dbReference type="AlphaFoldDB" id="A0A556PDA8"/>
<evidence type="ECO:0000313" key="2">
    <source>
        <dbReference type="Proteomes" id="UP000316425"/>
    </source>
</evidence>
<sequence length="142" mass="16244">MCKLNLIDIDYQLNGNKITLSVEKFNSLNSCELTVTFNGLFHNTSPKWDVSKEDLDGFIDRLKIIPSKDEVLSFHPMIEPGLEVYIINDNPHYEDMLKMIFVLDSGLLGTSRATTSSGDAFCITLNSNRIEEFCRQYDENIR</sequence>
<keyword evidence="2" id="KW-1185">Reference proteome</keyword>
<dbReference type="Proteomes" id="UP000316425">
    <property type="component" value="Unassembled WGS sequence"/>
</dbReference>
<organism evidence="1 2">
    <name type="scientific">Allobacillus salarius</name>
    <dbReference type="NCBI Taxonomy" id="1955272"/>
    <lineage>
        <taxon>Bacteria</taxon>
        <taxon>Bacillati</taxon>
        <taxon>Bacillota</taxon>
        <taxon>Bacilli</taxon>
        <taxon>Bacillales</taxon>
        <taxon>Bacillaceae</taxon>
        <taxon>Allobacillus</taxon>
    </lineage>
</organism>
<protein>
    <submittedName>
        <fullName evidence="1">Uncharacterized protein</fullName>
    </submittedName>
</protein>
<evidence type="ECO:0000313" key="1">
    <source>
        <dbReference type="EMBL" id="TSJ62377.1"/>
    </source>
</evidence>
<name>A0A556PDA8_9BACI</name>
<accession>A0A556PDA8</accession>
<comment type="caution">
    <text evidence="1">The sequence shown here is derived from an EMBL/GenBank/DDBJ whole genome shotgun (WGS) entry which is preliminary data.</text>
</comment>
<proteinExistence type="predicted"/>
<reference evidence="1 2" key="1">
    <citation type="submission" date="2019-07" db="EMBL/GenBank/DDBJ databases">
        <title>Allobacillus sp. nov. SKP isolated from shrimp paste of Euphausiacea.</title>
        <authorList>
            <person name="Kanchanasin P."/>
            <person name="Tanasupawat S."/>
            <person name="Shi W."/>
            <person name="Wu L."/>
            <person name="Ma J."/>
        </authorList>
    </citation>
    <scope>NUCLEOTIDE SEQUENCE [LARGE SCALE GENOMIC DNA]</scope>
    <source>
        <strain evidence="1 2">SKP4-8</strain>
    </source>
</reference>
<dbReference type="OrthoDB" id="2964938at2"/>
<dbReference type="EMBL" id="VMHE01000021">
    <property type="protein sequence ID" value="TSJ62377.1"/>
    <property type="molecule type" value="Genomic_DNA"/>
</dbReference>
<dbReference type="RefSeq" id="WP_144089249.1">
    <property type="nucleotide sequence ID" value="NZ_VMHE01000021.1"/>
</dbReference>
<gene>
    <name evidence="1" type="ORF">FPQ13_10315</name>
</gene>